<evidence type="ECO:0000256" key="2">
    <source>
        <dbReference type="ARBA" id="ARBA00023043"/>
    </source>
</evidence>
<gene>
    <name evidence="4" type="ORF">TBRA_LOCUS13644</name>
</gene>
<dbReference type="InterPro" id="IPR036770">
    <property type="entry name" value="Ankyrin_rpt-contain_sf"/>
</dbReference>
<dbReference type="Proteomes" id="UP000479190">
    <property type="component" value="Unassembled WGS sequence"/>
</dbReference>
<dbReference type="OrthoDB" id="6362414at2759"/>
<name>A0A6H5IXS7_9HYME</name>
<dbReference type="PANTHER" id="PTHR24178:SF41">
    <property type="entry name" value="ANKYRIN-2 ISOFORM X1"/>
    <property type="match status" value="1"/>
</dbReference>
<evidence type="ECO:0000313" key="5">
    <source>
        <dbReference type="Proteomes" id="UP000479190"/>
    </source>
</evidence>
<feature type="repeat" description="ANK" evidence="3">
    <location>
        <begin position="282"/>
        <end position="314"/>
    </location>
</feature>
<keyword evidence="5" id="KW-1185">Reference proteome</keyword>
<dbReference type="PROSITE" id="PS50297">
    <property type="entry name" value="ANK_REP_REGION"/>
    <property type="match status" value="4"/>
</dbReference>
<accession>A0A6H5IXS7</accession>
<organism evidence="4 5">
    <name type="scientific">Trichogramma brassicae</name>
    <dbReference type="NCBI Taxonomy" id="86971"/>
    <lineage>
        <taxon>Eukaryota</taxon>
        <taxon>Metazoa</taxon>
        <taxon>Ecdysozoa</taxon>
        <taxon>Arthropoda</taxon>
        <taxon>Hexapoda</taxon>
        <taxon>Insecta</taxon>
        <taxon>Pterygota</taxon>
        <taxon>Neoptera</taxon>
        <taxon>Endopterygota</taxon>
        <taxon>Hymenoptera</taxon>
        <taxon>Apocrita</taxon>
        <taxon>Proctotrupomorpha</taxon>
        <taxon>Chalcidoidea</taxon>
        <taxon>Trichogrammatidae</taxon>
        <taxon>Trichogramma</taxon>
    </lineage>
</organism>
<reference evidence="4 5" key="1">
    <citation type="submission" date="2020-02" db="EMBL/GenBank/DDBJ databases">
        <authorList>
            <person name="Ferguson B K."/>
        </authorList>
    </citation>
    <scope>NUCLEOTIDE SEQUENCE [LARGE SCALE GENOMIC DNA]</scope>
</reference>
<evidence type="ECO:0000313" key="4">
    <source>
        <dbReference type="EMBL" id="CAB0042001.1"/>
    </source>
</evidence>
<dbReference type="Pfam" id="PF12796">
    <property type="entry name" value="Ank_2"/>
    <property type="match status" value="1"/>
</dbReference>
<evidence type="ECO:0000256" key="1">
    <source>
        <dbReference type="ARBA" id="ARBA00022737"/>
    </source>
</evidence>
<dbReference type="Pfam" id="PF13857">
    <property type="entry name" value="Ank_5"/>
    <property type="match status" value="1"/>
</dbReference>
<protein>
    <submittedName>
        <fullName evidence="4">Uncharacterized protein</fullName>
    </submittedName>
</protein>
<dbReference type="SMART" id="SM00248">
    <property type="entry name" value="ANK"/>
    <property type="match status" value="8"/>
</dbReference>
<evidence type="ECO:0000256" key="3">
    <source>
        <dbReference type="PROSITE-ProRule" id="PRU00023"/>
    </source>
</evidence>
<dbReference type="PROSITE" id="PS50088">
    <property type="entry name" value="ANK_REPEAT"/>
    <property type="match status" value="5"/>
</dbReference>
<feature type="repeat" description="ANK" evidence="3">
    <location>
        <begin position="130"/>
        <end position="158"/>
    </location>
</feature>
<feature type="repeat" description="ANK" evidence="3">
    <location>
        <begin position="356"/>
        <end position="388"/>
    </location>
</feature>
<dbReference type="EMBL" id="CADCXV010001147">
    <property type="protein sequence ID" value="CAB0042001.1"/>
    <property type="molecule type" value="Genomic_DNA"/>
</dbReference>
<feature type="repeat" description="ANK" evidence="3">
    <location>
        <begin position="431"/>
        <end position="457"/>
    </location>
</feature>
<dbReference type="AlphaFoldDB" id="A0A6H5IXS7"/>
<proteinExistence type="predicted"/>
<dbReference type="SUPFAM" id="SSF48403">
    <property type="entry name" value="Ankyrin repeat"/>
    <property type="match status" value="2"/>
</dbReference>
<dbReference type="InterPro" id="IPR002110">
    <property type="entry name" value="Ankyrin_rpt"/>
</dbReference>
<keyword evidence="1" id="KW-0677">Repeat</keyword>
<sequence>MVQDNHNRINRCDEKINWKIEEKSHEFLRKLNLFIRDYQGQLPNLRDIFRREAIDWPLMDSVDDYNEPNLIIDFVINTGYKDEPDFNEDGKPLLRRNTPIHRAMKEYRSQIVPDLFRIYDKFDVNYVDEDGYTHFHIACKYGCLDVVKKFLDLGQDPNCIVPETAIEWLLTETLNSFVEEDPEPFIDFVINSGYKDEPDVGEDGKPWLYRTTTIHHVARQNRSPSITFNLFKIYDRFDVNYTDKNGLTHFHIACVYGCDEIVKKFLELGQDHDKINCLLPKIGDSLLHLALEKPNKEGAKLLLRSGANPNLANKDGLTPLHIMCVFPFRIKDLAEIFLEINNDKSQTLQIDARDKNGDTPLHIAMQMGCEEMIEFLLRNGADPNIVNNEGSTPLHYFVTSIGNDRDDLLKMFFKINGALNQPVQVDTKDKLGRTPLQLAVVNLAPDYIDVLLDYGADPSCFVFPSESHFTERYKCRNKSFQFKLNLVSSLLIIIEHLERRGYQMDRSDALTFMQLFAKLSLFEKSADLEKYLVNDDEFAIEAEVIMITSSLSLYDLIQLGTEEAAKLILTHEDYYDLANSKKIWRLPGKGPAIEACARCLCERVSRGFFRRWALDPLLELTKYKLPILCCEIIIDKLMNEDLSSICLAAASGTHDGD</sequence>
<feature type="repeat" description="ANK" evidence="3">
    <location>
        <begin position="245"/>
        <end position="277"/>
    </location>
</feature>
<keyword evidence="2 3" id="KW-0040">ANK repeat</keyword>
<dbReference type="PANTHER" id="PTHR24178">
    <property type="entry name" value="MOLTING PROTEIN MLT-4"/>
    <property type="match status" value="1"/>
</dbReference>
<dbReference type="Gene3D" id="1.25.40.20">
    <property type="entry name" value="Ankyrin repeat-containing domain"/>
    <property type="match status" value="4"/>
</dbReference>